<dbReference type="RefSeq" id="WP_377711624.1">
    <property type="nucleotide sequence ID" value="NZ_JBHSMP010000013.1"/>
</dbReference>
<evidence type="ECO:0000256" key="1">
    <source>
        <dbReference type="SAM" id="Phobius"/>
    </source>
</evidence>
<keyword evidence="1" id="KW-0812">Transmembrane</keyword>
<keyword evidence="3" id="KW-1185">Reference proteome</keyword>
<keyword evidence="1" id="KW-0472">Membrane</keyword>
<dbReference type="EMBL" id="JBHSMP010000013">
    <property type="protein sequence ID" value="MFC5429590.1"/>
    <property type="molecule type" value="Genomic_DNA"/>
</dbReference>
<name>A0ABW0J9I4_9BURK</name>
<proteinExistence type="predicted"/>
<dbReference type="Proteomes" id="UP001596103">
    <property type="component" value="Unassembled WGS sequence"/>
</dbReference>
<protein>
    <submittedName>
        <fullName evidence="2">Uncharacterized protein</fullName>
    </submittedName>
</protein>
<sequence>MDLILTILGLILLVVGYFCLGMVAKFFLGWWILAFGLPILLIVGLTMDWIGAIAAVVGFFVLLHLNSEWQGCERYMALERRIDKAFYFSDT</sequence>
<feature type="transmembrane region" description="Helical" evidence="1">
    <location>
        <begin position="7"/>
        <end position="33"/>
    </location>
</feature>
<organism evidence="2 3">
    <name type="scientific">Paraburkholderia denitrificans</name>
    <dbReference type="NCBI Taxonomy" id="694025"/>
    <lineage>
        <taxon>Bacteria</taxon>
        <taxon>Pseudomonadati</taxon>
        <taxon>Pseudomonadota</taxon>
        <taxon>Betaproteobacteria</taxon>
        <taxon>Burkholderiales</taxon>
        <taxon>Burkholderiaceae</taxon>
        <taxon>Paraburkholderia</taxon>
    </lineage>
</organism>
<evidence type="ECO:0000313" key="3">
    <source>
        <dbReference type="Proteomes" id="UP001596103"/>
    </source>
</evidence>
<keyword evidence="1" id="KW-1133">Transmembrane helix</keyword>
<comment type="caution">
    <text evidence="2">The sequence shown here is derived from an EMBL/GenBank/DDBJ whole genome shotgun (WGS) entry which is preliminary data.</text>
</comment>
<gene>
    <name evidence="2" type="ORF">ACFPTO_12390</name>
</gene>
<accession>A0ABW0J9I4</accession>
<feature type="transmembrane region" description="Helical" evidence="1">
    <location>
        <begin position="39"/>
        <end position="65"/>
    </location>
</feature>
<evidence type="ECO:0000313" key="2">
    <source>
        <dbReference type="EMBL" id="MFC5429590.1"/>
    </source>
</evidence>
<reference evidence="3" key="1">
    <citation type="journal article" date="2019" name="Int. J. Syst. Evol. Microbiol.">
        <title>The Global Catalogue of Microorganisms (GCM) 10K type strain sequencing project: providing services to taxonomists for standard genome sequencing and annotation.</title>
        <authorList>
            <consortium name="The Broad Institute Genomics Platform"/>
            <consortium name="The Broad Institute Genome Sequencing Center for Infectious Disease"/>
            <person name="Wu L."/>
            <person name="Ma J."/>
        </authorList>
    </citation>
    <scope>NUCLEOTIDE SEQUENCE [LARGE SCALE GENOMIC DNA]</scope>
    <source>
        <strain evidence="3">CCUG 56042</strain>
    </source>
</reference>